<keyword evidence="2" id="KW-0175">Coiled coil</keyword>
<evidence type="ECO:0000256" key="1">
    <source>
        <dbReference type="ARBA" id="ARBA00010657"/>
    </source>
</evidence>
<feature type="coiled-coil region" evidence="2">
    <location>
        <begin position="344"/>
        <end position="392"/>
    </location>
</feature>
<sequence>MYADIYHRHGKQRNVSERNRSATGINGRTAWRWAAAEQRPNRAAQPPPLPSRRSGPTDTLPALAGKCPSGSDAFKSVCAPRRTADAQAGTRRKEEPIRKTSRTVARNERYRKNAIGVRERHNERKNEAYSNPDVLLEYSGQNVVFKTCGAPTYAQQFDRMVAEGTVSTRGLKPDAYVFDEMVFDVNTEYFERHGGYEYAKKFYAEAYELAKQIAGGEQYVISAVMHADERNREASDRLGKDVFHYHMHVIYLPVVEKEIRWSKRCRDPALRGTVRETVMQVSHSKKWPMVPATDETGRPVLKKDGRPRLISSYSLLQTAFYEHMKAAGFTDFERGIEGSTAEHLDVLEYKVKQDRQAVQELRQEIGDLGTQAEEARKQRDELRGEVTAAAGDLRAVQADIGDVRQMHGRSRRKALTKRIELPEDDYARLLKLAESAAGLQVENRHLAQELQNSGTMLWWLRREAEDTEERLHQLWMDTRSYREAVKIAPRRVSEFLSGVLREHRREQSVTRQSRTQQRSRDWEMQL</sequence>
<name>A0A6L6LXE8_9FIRM</name>
<comment type="similarity">
    <text evidence="1">Belongs to the plasmid mobilization pre family.</text>
</comment>
<evidence type="ECO:0000256" key="3">
    <source>
        <dbReference type="SAM" id="MobiDB-lite"/>
    </source>
</evidence>
<protein>
    <submittedName>
        <fullName evidence="4">Recombinase</fullName>
    </submittedName>
</protein>
<accession>A0A6L6LXE8</accession>
<dbReference type="GO" id="GO:0006310">
    <property type="term" value="P:DNA recombination"/>
    <property type="evidence" value="ECO:0007669"/>
    <property type="project" value="InterPro"/>
</dbReference>
<dbReference type="AlphaFoldDB" id="A0A6L6LXE8"/>
<feature type="region of interest" description="Disordered" evidence="3">
    <location>
        <begin position="506"/>
        <end position="526"/>
    </location>
</feature>
<dbReference type="Pfam" id="PF01076">
    <property type="entry name" value="Mob_Pre"/>
    <property type="match status" value="1"/>
</dbReference>
<dbReference type="InterPro" id="IPR001668">
    <property type="entry name" value="Mob_Pre"/>
</dbReference>
<comment type="caution">
    <text evidence="4">The sequence shown here is derived from an EMBL/GenBank/DDBJ whole genome shotgun (WGS) entry which is preliminary data.</text>
</comment>
<feature type="region of interest" description="Disordered" evidence="3">
    <location>
        <begin position="79"/>
        <end position="105"/>
    </location>
</feature>
<dbReference type="CDD" id="cd17242">
    <property type="entry name" value="MobM_relaxase"/>
    <property type="match status" value="1"/>
</dbReference>
<feature type="region of interest" description="Disordered" evidence="3">
    <location>
        <begin position="1"/>
        <end position="23"/>
    </location>
</feature>
<evidence type="ECO:0000313" key="4">
    <source>
        <dbReference type="EMBL" id="MTS28474.1"/>
    </source>
</evidence>
<dbReference type="Proteomes" id="UP000472755">
    <property type="component" value="Unassembled WGS sequence"/>
</dbReference>
<reference evidence="4 5" key="1">
    <citation type="journal article" date="2019" name="Nat. Med.">
        <title>A library of human gut bacterial isolates paired with longitudinal multiomics data enables mechanistic microbiome research.</title>
        <authorList>
            <person name="Poyet M."/>
            <person name="Groussin M."/>
            <person name="Gibbons S.M."/>
            <person name="Avila-Pacheco J."/>
            <person name="Jiang X."/>
            <person name="Kearney S.M."/>
            <person name="Perrotta A.R."/>
            <person name="Berdy B."/>
            <person name="Zhao S."/>
            <person name="Lieberman T.D."/>
            <person name="Swanson P.K."/>
            <person name="Smith M."/>
            <person name="Roesemann S."/>
            <person name="Alexander J.E."/>
            <person name="Rich S.A."/>
            <person name="Livny J."/>
            <person name="Vlamakis H."/>
            <person name="Clish C."/>
            <person name="Bullock K."/>
            <person name="Deik A."/>
            <person name="Scott J."/>
            <person name="Pierce K.A."/>
            <person name="Xavier R.J."/>
            <person name="Alm E.J."/>
        </authorList>
    </citation>
    <scope>NUCLEOTIDE SEQUENCE [LARGE SCALE GENOMIC DNA]</scope>
    <source>
        <strain evidence="4 5">BIOML-A4</strain>
    </source>
</reference>
<dbReference type="EMBL" id="WMZU01000028">
    <property type="protein sequence ID" value="MTS28474.1"/>
    <property type="molecule type" value="Genomic_DNA"/>
</dbReference>
<evidence type="ECO:0000256" key="2">
    <source>
        <dbReference type="SAM" id="Coils"/>
    </source>
</evidence>
<dbReference type="GO" id="GO:0003677">
    <property type="term" value="F:DNA binding"/>
    <property type="evidence" value="ECO:0007669"/>
    <property type="project" value="InterPro"/>
</dbReference>
<gene>
    <name evidence="4" type="ORF">GMD59_14435</name>
</gene>
<feature type="region of interest" description="Disordered" evidence="3">
    <location>
        <begin position="37"/>
        <end position="66"/>
    </location>
</feature>
<organism evidence="4 5">
    <name type="scientific">Ruthenibacterium lactatiformans</name>
    <dbReference type="NCBI Taxonomy" id="1550024"/>
    <lineage>
        <taxon>Bacteria</taxon>
        <taxon>Bacillati</taxon>
        <taxon>Bacillota</taxon>
        <taxon>Clostridia</taxon>
        <taxon>Eubacteriales</taxon>
        <taxon>Oscillospiraceae</taxon>
        <taxon>Ruthenibacterium</taxon>
    </lineage>
</organism>
<proteinExistence type="inferred from homology"/>
<dbReference type="Gene3D" id="3.30.930.30">
    <property type="match status" value="1"/>
</dbReference>
<evidence type="ECO:0000313" key="5">
    <source>
        <dbReference type="Proteomes" id="UP000472755"/>
    </source>
</evidence>